<organism evidence="2 3">
    <name type="scientific">Candidatus Curtissbacteria bacterium RIFCSPLOWO2_01_FULL_37_9</name>
    <dbReference type="NCBI Taxonomy" id="1797724"/>
    <lineage>
        <taxon>Bacteria</taxon>
        <taxon>Candidatus Curtissiibacteriota</taxon>
    </lineage>
</organism>
<dbReference type="Pfam" id="PF01381">
    <property type="entry name" value="HTH_3"/>
    <property type="match status" value="1"/>
</dbReference>
<dbReference type="AlphaFoldDB" id="A0A1F5GUF2"/>
<comment type="caution">
    <text evidence="2">The sequence shown here is derived from an EMBL/GenBank/DDBJ whole genome shotgun (WGS) entry which is preliminary data.</text>
</comment>
<evidence type="ECO:0000259" key="1">
    <source>
        <dbReference type="PROSITE" id="PS50943"/>
    </source>
</evidence>
<dbReference type="CDD" id="cd00093">
    <property type="entry name" value="HTH_XRE"/>
    <property type="match status" value="1"/>
</dbReference>
<dbReference type="InterPro" id="IPR010982">
    <property type="entry name" value="Lambda_DNA-bd_dom_sf"/>
</dbReference>
<dbReference type="SMART" id="SM00530">
    <property type="entry name" value="HTH_XRE"/>
    <property type="match status" value="1"/>
</dbReference>
<dbReference type="GO" id="GO:0003677">
    <property type="term" value="F:DNA binding"/>
    <property type="evidence" value="ECO:0007669"/>
    <property type="project" value="InterPro"/>
</dbReference>
<dbReference type="Proteomes" id="UP000178336">
    <property type="component" value="Unassembled WGS sequence"/>
</dbReference>
<dbReference type="InterPro" id="IPR001387">
    <property type="entry name" value="Cro/C1-type_HTH"/>
</dbReference>
<dbReference type="PROSITE" id="PS50943">
    <property type="entry name" value="HTH_CROC1"/>
    <property type="match status" value="1"/>
</dbReference>
<dbReference type="InterPro" id="IPR052345">
    <property type="entry name" value="Rad_response_metalloprotease"/>
</dbReference>
<dbReference type="EMBL" id="MFBN01000018">
    <property type="protein sequence ID" value="OGD95510.1"/>
    <property type="molecule type" value="Genomic_DNA"/>
</dbReference>
<sequence length="74" mass="8892">MTKTIYSKEHKYITEKLRQARKEAGLDQIQVATRLNRTQSYVSKIESGQRRVDVIQLKKFAEIYKRKIDFFIKK</sequence>
<gene>
    <name evidence="2" type="ORF">A3A48_03680</name>
</gene>
<dbReference type="PANTHER" id="PTHR43236">
    <property type="entry name" value="ANTITOXIN HIGA1"/>
    <property type="match status" value="1"/>
</dbReference>
<protein>
    <recommendedName>
        <fullName evidence="1">HTH cro/C1-type domain-containing protein</fullName>
    </recommendedName>
</protein>
<evidence type="ECO:0000313" key="2">
    <source>
        <dbReference type="EMBL" id="OGD95510.1"/>
    </source>
</evidence>
<name>A0A1F5GUF2_9BACT</name>
<dbReference type="Gene3D" id="1.10.260.40">
    <property type="entry name" value="lambda repressor-like DNA-binding domains"/>
    <property type="match status" value="1"/>
</dbReference>
<accession>A0A1F5GUF2</accession>
<dbReference type="STRING" id="1797724.A3A48_03680"/>
<reference evidence="2 3" key="1">
    <citation type="journal article" date="2016" name="Nat. Commun.">
        <title>Thousands of microbial genomes shed light on interconnected biogeochemical processes in an aquifer system.</title>
        <authorList>
            <person name="Anantharaman K."/>
            <person name="Brown C.T."/>
            <person name="Hug L.A."/>
            <person name="Sharon I."/>
            <person name="Castelle C.J."/>
            <person name="Probst A.J."/>
            <person name="Thomas B.C."/>
            <person name="Singh A."/>
            <person name="Wilkins M.J."/>
            <person name="Karaoz U."/>
            <person name="Brodie E.L."/>
            <person name="Williams K.H."/>
            <person name="Hubbard S.S."/>
            <person name="Banfield J.F."/>
        </authorList>
    </citation>
    <scope>NUCLEOTIDE SEQUENCE [LARGE SCALE GENOMIC DNA]</scope>
</reference>
<evidence type="ECO:0000313" key="3">
    <source>
        <dbReference type="Proteomes" id="UP000178336"/>
    </source>
</evidence>
<feature type="domain" description="HTH cro/C1-type" evidence="1">
    <location>
        <begin position="17"/>
        <end position="71"/>
    </location>
</feature>
<proteinExistence type="predicted"/>
<dbReference type="PANTHER" id="PTHR43236:SF1">
    <property type="entry name" value="BLL7220 PROTEIN"/>
    <property type="match status" value="1"/>
</dbReference>
<dbReference type="SUPFAM" id="SSF47413">
    <property type="entry name" value="lambda repressor-like DNA-binding domains"/>
    <property type="match status" value="1"/>
</dbReference>